<feature type="coiled-coil region" evidence="1">
    <location>
        <begin position="682"/>
        <end position="730"/>
    </location>
</feature>
<proteinExistence type="predicted"/>
<accession>A0A7R8WFU8</accession>
<feature type="compositionally biased region" description="Polar residues" evidence="2">
    <location>
        <begin position="25"/>
        <end position="35"/>
    </location>
</feature>
<gene>
    <name evidence="3" type="ORF">CTOB1V02_LOCUS5888</name>
</gene>
<feature type="coiled-coil region" evidence="1">
    <location>
        <begin position="568"/>
        <end position="595"/>
    </location>
</feature>
<dbReference type="OrthoDB" id="9901850at2759"/>
<dbReference type="Pfam" id="PF15743">
    <property type="entry name" value="SPATA1_C"/>
    <property type="match status" value="1"/>
</dbReference>
<reference evidence="3" key="1">
    <citation type="submission" date="2020-11" db="EMBL/GenBank/DDBJ databases">
        <authorList>
            <person name="Tran Van P."/>
        </authorList>
    </citation>
    <scope>NUCLEOTIDE SEQUENCE</scope>
</reference>
<sequence>MISLATLFNNTPPPSSPSSEATVVETPTASTQKTSEVIKSLTPSKTPAADRKAREEKIQFSVYVIPPENRNGERRLLSHRATGGANSVGIIRISPTASLSDVRVAIQAQLQSNPDSGPFQNLLIPLNFVFMRTIGKSLAQVKQAQESQMQAAMFLQPQPALYLMEPFRKGADSDIASTTTLSKASTVSSSRSSRLRPETQDSGSNTAVSFIKSRKKASGIKDKHRPLPEVPDSPESIEPELTNILRSGKERPPRRTDASSPPQHSREDTEDSGFAANNSDGEDIVFEENILRLQTGHGERPDSKEVRFLEVRNRRIRELNEDELGSPRRSGSPTQAGGSEYSTQTPSAGLQPSPRNNRRSDQLDLQLNVKQVPPQDRKSRSRIPISRNQRPKVVTDLRPDGPLKNKITGIKSMIPIRIRDDRRISSCGLSRSLPNLSEHRKFKHSCLYAQAPPPMTAEEYRYGHGLLEIMLVRNLRRSYSTREHRATYLRNRDTNDMLLASEPTTLAMMARQPIKRRPPTIRQGKNDPMQRRHTSLELLSSSEEPLSKLDDEAFPVSSLSRRHRGAAAEERDRRIKQLKHELKQIRHETREEEKRKTTLVEKVNDLNHTLQERKARSMERWHILFVEEKRRTAELEALCSHLRHKLAEIHTKINQTVRSWRDMTVGWGKEPPSRKLNHKISCIRLEHEIADLRRRIENMHLRLDVEMRLKQHAEDEIRHLRNKMSTNKRSISEMTGRRPIWASLTRGPPQYRKASSTESLVHDRRISSTAVTFPMWLSKSLPKLNQDTSPSKKNSVADSPSPTKIRRESSTTRKPSIIRDRESSITRNPSTIRGRESSITRKPPTIRDRESSITRKPTIRDRESSITRKPSTIRDRESSITRKPPTIRDREPSITRKPPSTTRRGSTTTQDSSITNKPPVTRQPPPQVTTVAKTAEDKNSD</sequence>
<feature type="compositionally biased region" description="Low complexity" evidence="2">
    <location>
        <begin position="895"/>
        <end position="909"/>
    </location>
</feature>
<feature type="region of interest" description="Disordered" evidence="2">
    <location>
        <begin position="783"/>
        <end position="941"/>
    </location>
</feature>
<feature type="compositionally biased region" description="Polar residues" evidence="2">
    <location>
        <begin position="329"/>
        <end position="355"/>
    </location>
</feature>
<keyword evidence="1" id="KW-0175">Coiled coil</keyword>
<dbReference type="PANTHER" id="PTHR14421:SF3">
    <property type="entry name" value="SPERMATOGENESIS-ASSOCIATED PROTEIN 1"/>
    <property type="match status" value="1"/>
</dbReference>
<feature type="compositionally biased region" description="Basic and acidic residues" evidence="2">
    <location>
        <begin position="833"/>
        <end position="894"/>
    </location>
</feature>
<feature type="compositionally biased region" description="Polar residues" evidence="2">
    <location>
        <begin position="783"/>
        <end position="802"/>
    </location>
</feature>
<protein>
    <submittedName>
        <fullName evidence="3">Uncharacterized protein</fullName>
    </submittedName>
</protein>
<evidence type="ECO:0000313" key="3">
    <source>
        <dbReference type="EMBL" id="CAD7227995.1"/>
    </source>
</evidence>
<evidence type="ECO:0000256" key="2">
    <source>
        <dbReference type="SAM" id="MobiDB-lite"/>
    </source>
</evidence>
<organism evidence="3">
    <name type="scientific">Cyprideis torosa</name>
    <dbReference type="NCBI Taxonomy" id="163714"/>
    <lineage>
        <taxon>Eukaryota</taxon>
        <taxon>Metazoa</taxon>
        <taxon>Ecdysozoa</taxon>
        <taxon>Arthropoda</taxon>
        <taxon>Crustacea</taxon>
        <taxon>Oligostraca</taxon>
        <taxon>Ostracoda</taxon>
        <taxon>Podocopa</taxon>
        <taxon>Podocopida</taxon>
        <taxon>Cytherocopina</taxon>
        <taxon>Cytheroidea</taxon>
        <taxon>Cytherideidae</taxon>
        <taxon>Cyprideis</taxon>
    </lineage>
</organism>
<feature type="region of interest" description="Disordered" evidence="2">
    <location>
        <begin position="319"/>
        <end position="400"/>
    </location>
</feature>
<dbReference type="AlphaFoldDB" id="A0A7R8WFU8"/>
<name>A0A7R8WFU8_9CRUS</name>
<feature type="region of interest" description="Disordered" evidence="2">
    <location>
        <begin position="179"/>
        <end position="282"/>
    </location>
</feature>
<dbReference type="InterPro" id="IPR039062">
    <property type="entry name" value="SPAT1"/>
</dbReference>
<feature type="compositionally biased region" description="Basic and acidic residues" evidence="2">
    <location>
        <begin position="805"/>
        <end position="824"/>
    </location>
</feature>
<feature type="region of interest" description="Disordered" evidence="2">
    <location>
        <begin position="1"/>
        <end position="35"/>
    </location>
</feature>
<evidence type="ECO:0000256" key="1">
    <source>
        <dbReference type="SAM" id="Coils"/>
    </source>
</evidence>
<dbReference type="InterPro" id="IPR031478">
    <property type="entry name" value="SPATA1_C"/>
</dbReference>
<dbReference type="PANTHER" id="PTHR14421">
    <property type="entry name" value="SPERMATOGENESIS-ASSOCIATED PROTEIN 1"/>
    <property type="match status" value="1"/>
</dbReference>
<feature type="compositionally biased region" description="Low complexity" evidence="2">
    <location>
        <begin position="179"/>
        <end position="192"/>
    </location>
</feature>
<feature type="compositionally biased region" description="Polar residues" evidence="2">
    <location>
        <begin position="1"/>
        <end position="10"/>
    </location>
</feature>
<dbReference type="EMBL" id="OB661338">
    <property type="protein sequence ID" value="CAD7227995.1"/>
    <property type="molecule type" value="Genomic_DNA"/>
</dbReference>
<feature type="compositionally biased region" description="Basic and acidic residues" evidence="2">
    <location>
        <begin position="247"/>
        <end position="257"/>
    </location>
</feature>